<comment type="caution">
    <text evidence="9">The sequence shown here is derived from an EMBL/GenBank/DDBJ whole genome shotgun (WGS) entry which is preliminary data.</text>
</comment>
<dbReference type="InterPro" id="IPR020846">
    <property type="entry name" value="MFS_dom"/>
</dbReference>
<dbReference type="AlphaFoldDB" id="A0A165QP69"/>
<name>A0A165QP69_9BACL</name>
<dbReference type="PROSITE" id="PS00216">
    <property type="entry name" value="SUGAR_TRANSPORT_1"/>
    <property type="match status" value="1"/>
</dbReference>
<dbReference type="InterPro" id="IPR047200">
    <property type="entry name" value="MFS_YcaD-like"/>
</dbReference>
<evidence type="ECO:0000256" key="5">
    <source>
        <dbReference type="ARBA" id="ARBA00022989"/>
    </source>
</evidence>
<dbReference type="InterPro" id="IPR036259">
    <property type="entry name" value="MFS_trans_sf"/>
</dbReference>
<dbReference type="RefSeq" id="WP_063184667.1">
    <property type="nucleotide sequence ID" value="NZ_LQRA01000070.1"/>
</dbReference>
<evidence type="ECO:0000256" key="2">
    <source>
        <dbReference type="ARBA" id="ARBA00022448"/>
    </source>
</evidence>
<dbReference type="Pfam" id="PF07690">
    <property type="entry name" value="MFS_1"/>
    <property type="match status" value="1"/>
</dbReference>
<dbReference type="Proteomes" id="UP000076563">
    <property type="component" value="Unassembled WGS sequence"/>
</dbReference>
<keyword evidence="4 7" id="KW-0812">Transmembrane</keyword>
<dbReference type="CDD" id="cd17477">
    <property type="entry name" value="MFS_YcaD_like"/>
    <property type="match status" value="1"/>
</dbReference>
<feature type="transmembrane region" description="Helical" evidence="7">
    <location>
        <begin position="371"/>
        <end position="389"/>
    </location>
</feature>
<feature type="transmembrane region" description="Helical" evidence="7">
    <location>
        <begin position="304"/>
        <end position="329"/>
    </location>
</feature>
<keyword evidence="10" id="KW-1185">Reference proteome</keyword>
<dbReference type="PANTHER" id="PTHR23521:SF2">
    <property type="entry name" value="TRANSPORTER MFS SUPERFAMILY"/>
    <property type="match status" value="1"/>
</dbReference>
<feature type="transmembrane region" description="Helical" evidence="7">
    <location>
        <begin position="54"/>
        <end position="71"/>
    </location>
</feature>
<dbReference type="GO" id="GO:0005886">
    <property type="term" value="C:plasma membrane"/>
    <property type="evidence" value="ECO:0007669"/>
    <property type="project" value="UniProtKB-SubCell"/>
</dbReference>
<feature type="transmembrane region" description="Helical" evidence="7">
    <location>
        <begin position="248"/>
        <end position="268"/>
    </location>
</feature>
<keyword evidence="2" id="KW-0813">Transport</keyword>
<dbReference type="InterPro" id="IPR005829">
    <property type="entry name" value="Sugar_transporter_CS"/>
</dbReference>
<accession>A0A165QP69</accession>
<sequence length="394" mass="42756">MTLSHERGLESPFQLRHYLTLITVVIIAGMNQGLLLPLLTLLLDKTGVSTGVNGLNAAALYIGTFATMFWIEKPVRRFGYKPVIVGGILIVLVALILFPSFPNFWVWLVLRFMVGVGDSGLHYATQLWIVSRSPADKRGRYISLYGMAYGAGFSLGPLGINLLPYGMWAPFLATMLCTVVSLMFVSRLPNALPETVKREPGAQAVTTYPAVFRLAWYALLTSFLYGYMESSMNSNFPAYGLRIGMSDAWISLLLPVIGIGSLILQLPLGVWSDRWGRKPILMAAGLIGGAAFAAVPFASQGNLLLVLILFGLAGGLVGSFFTLGLAYAADVVPKAVLPRTNVIASVLFSIGSITGPNIGGFSMQYFSVHSMFYWLGGAYVLFALLGLWFRPKVS</sequence>
<evidence type="ECO:0000256" key="7">
    <source>
        <dbReference type="SAM" id="Phobius"/>
    </source>
</evidence>
<dbReference type="PROSITE" id="PS50850">
    <property type="entry name" value="MFS"/>
    <property type="match status" value="1"/>
</dbReference>
<keyword evidence="3" id="KW-1003">Cell membrane</keyword>
<evidence type="ECO:0000313" key="9">
    <source>
        <dbReference type="EMBL" id="KZE75882.1"/>
    </source>
</evidence>
<keyword evidence="5 7" id="KW-1133">Transmembrane helix</keyword>
<evidence type="ECO:0000256" key="6">
    <source>
        <dbReference type="ARBA" id="ARBA00023136"/>
    </source>
</evidence>
<evidence type="ECO:0000313" key="10">
    <source>
        <dbReference type="Proteomes" id="UP000076563"/>
    </source>
</evidence>
<dbReference type="InterPro" id="IPR011701">
    <property type="entry name" value="MFS"/>
</dbReference>
<evidence type="ECO:0000256" key="4">
    <source>
        <dbReference type="ARBA" id="ARBA00022692"/>
    </source>
</evidence>
<feature type="transmembrane region" description="Helical" evidence="7">
    <location>
        <begin position="78"/>
        <end position="98"/>
    </location>
</feature>
<evidence type="ECO:0000256" key="1">
    <source>
        <dbReference type="ARBA" id="ARBA00004651"/>
    </source>
</evidence>
<comment type="subcellular location">
    <subcellularLocation>
        <location evidence="1">Cell membrane</location>
        <topology evidence="1">Multi-pass membrane protein</topology>
    </subcellularLocation>
</comment>
<dbReference type="PANTHER" id="PTHR23521">
    <property type="entry name" value="TRANSPORTER MFS SUPERFAMILY"/>
    <property type="match status" value="1"/>
</dbReference>
<dbReference type="SUPFAM" id="SSF103473">
    <property type="entry name" value="MFS general substrate transporter"/>
    <property type="match status" value="1"/>
</dbReference>
<feature type="domain" description="Major facilitator superfamily (MFS) profile" evidence="8">
    <location>
        <begin position="17"/>
        <end position="394"/>
    </location>
</feature>
<dbReference type="EMBL" id="LQRA01000070">
    <property type="protein sequence ID" value="KZE75882.1"/>
    <property type="molecule type" value="Genomic_DNA"/>
</dbReference>
<dbReference type="GO" id="GO:0022857">
    <property type="term" value="F:transmembrane transporter activity"/>
    <property type="evidence" value="ECO:0007669"/>
    <property type="project" value="InterPro"/>
</dbReference>
<feature type="transmembrane region" description="Helical" evidence="7">
    <location>
        <begin position="341"/>
        <end position="359"/>
    </location>
</feature>
<reference evidence="10" key="1">
    <citation type="submission" date="2016-01" db="EMBL/GenBank/DDBJ databases">
        <title>Draft genome of Chromobacterium sp. F49.</title>
        <authorList>
            <person name="Hong K.W."/>
        </authorList>
    </citation>
    <scope>NUCLEOTIDE SEQUENCE [LARGE SCALE GENOMIC DNA]</scope>
    <source>
        <strain evidence="10">M63</strain>
    </source>
</reference>
<organism evidence="9 10">
    <name type="scientific">Paenibacillus elgii</name>
    <dbReference type="NCBI Taxonomy" id="189691"/>
    <lineage>
        <taxon>Bacteria</taxon>
        <taxon>Bacillati</taxon>
        <taxon>Bacillota</taxon>
        <taxon>Bacilli</taxon>
        <taxon>Bacillales</taxon>
        <taxon>Paenibacillaceae</taxon>
        <taxon>Paenibacillus</taxon>
    </lineage>
</organism>
<protein>
    <submittedName>
        <fullName evidence="9">MFS transporter</fullName>
    </submittedName>
</protein>
<dbReference type="eggNOG" id="COG2814">
    <property type="taxonomic scope" value="Bacteria"/>
</dbReference>
<feature type="transmembrane region" description="Helical" evidence="7">
    <location>
        <begin position="210"/>
        <end position="228"/>
    </location>
</feature>
<feature type="transmembrane region" description="Helical" evidence="7">
    <location>
        <begin position="280"/>
        <end position="298"/>
    </location>
</feature>
<feature type="transmembrane region" description="Helical" evidence="7">
    <location>
        <begin position="142"/>
        <end position="162"/>
    </location>
</feature>
<evidence type="ECO:0000256" key="3">
    <source>
        <dbReference type="ARBA" id="ARBA00022475"/>
    </source>
</evidence>
<evidence type="ECO:0000259" key="8">
    <source>
        <dbReference type="PROSITE" id="PS50850"/>
    </source>
</evidence>
<dbReference type="Gene3D" id="1.20.1250.20">
    <property type="entry name" value="MFS general substrate transporter like domains"/>
    <property type="match status" value="2"/>
</dbReference>
<gene>
    <name evidence="9" type="ORF">AV654_25815</name>
</gene>
<feature type="transmembrane region" description="Helical" evidence="7">
    <location>
        <begin position="168"/>
        <end position="189"/>
    </location>
</feature>
<dbReference type="STRING" id="1007103.GCA_000213315_03603"/>
<proteinExistence type="predicted"/>
<feature type="transmembrane region" description="Helical" evidence="7">
    <location>
        <begin position="21"/>
        <end position="42"/>
    </location>
</feature>
<keyword evidence="6 7" id="KW-0472">Membrane</keyword>